<organism evidence="1 2">
    <name type="scientific">Alteromonas arenosi</name>
    <dbReference type="NCBI Taxonomy" id="3055817"/>
    <lineage>
        <taxon>Bacteria</taxon>
        <taxon>Pseudomonadati</taxon>
        <taxon>Pseudomonadota</taxon>
        <taxon>Gammaproteobacteria</taxon>
        <taxon>Alteromonadales</taxon>
        <taxon>Alteromonadaceae</taxon>
        <taxon>Alteromonas/Salinimonas group</taxon>
        <taxon>Alteromonas</taxon>
    </lineage>
</organism>
<evidence type="ECO:0000313" key="2">
    <source>
        <dbReference type="Proteomes" id="UP001234343"/>
    </source>
</evidence>
<sequence length="101" mass="11605">MNKIERLYNQLYAVDKDLPQLVVTLLKRCNQPVCTCRENTQTVAQFVAHMREKQLQSNKSLHDLLNSLNANPNLCALQEQKELIEARRENKTPKQADDGNA</sequence>
<keyword evidence="2" id="KW-1185">Reference proteome</keyword>
<name>A0ABT7SW60_9ALTE</name>
<protein>
    <submittedName>
        <fullName evidence="1">Uncharacterized protein</fullName>
    </submittedName>
</protein>
<evidence type="ECO:0000313" key="1">
    <source>
        <dbReference type="EMBL" id="MDM7859802.1"/>
    </source>
</evidence>
<dbReference type="RefSeq" id="WP_289363932.1">
    <property type="nucleotide sequence ID" value="NZ_JAUCBP010000006.1"/>
</dbReference>
<dbReference type="Proteomes" id="UP001234343">
    <property type="component" value="Unassembled WGS sequence"/>
</dbReference>
<dbReference type="EMBL" id="JAUCBP010000006">
    <property type="protein sequence ID" value="MDM7859802.1"/>
    <property type="molecule type" value="Genomic_DNA"/>
</dbReference>
<comment type="caution">
    <text evidence="1">The sequence shown here is derived from an EMBL/GenBank/DDBJ whole genome shotgun (WGS) entry which is preliminary data.</text>
</comment>
<accession>A0ABT7SW60</accession>
<proteinExistence type="predicted"/>
<gene>
    <name evidence="1" type="ORF">QTP81_04205</name>
</gene>
<reference evidence="1 2" key="1">
    <citation type="submission" date="2023-06" db="EMBL/GenBank/DDBJ databases">
        <title>Alteromonas sp. ASW11-36 isolated from intertidal sand.</title>
        <authorList>
            <person name="Li Y."/>
        </authorList>
    </citation>
    <scope>NUCLEOTIDE SEQUENCE [LARGE SCALE GENOMIC DNA]</scope>
    <source>
        <strain evidence="1 2">ASW11-36</strain>
    </source>
</reference>